<dbReference type="Proteomes" id="UP001165679">
    <property type="component" value="Unassembled WGS sequence"/>
</dbReference>
<proteinExistence type="predicted"/>
<reference evidence="1" key="2">
    <citation type="submission" date="2022-10" db="EMBL/GenBank/DDBJ databases">
        <authorList>
            <person name="Trinh H.N."/>
        </authorList>
    </citation>
    <scope>NUCLEOTIDE SEQUENCE</scope>
    <source>
        <strain evidence="1">RN2-1</strain>
    </source>
</reference>
<accession>A0AA42CFQ6</accession>
<dbReference type="EMBL" id="JAPDNT010000036">
    <property type="protein sequence ID" value="MCW3477393.1"/>
    <property type="molecule type" value="Genomic_DNA"/>
</dbReference>
<name>A0AA42CFQ6_9PROT</name>
<evidence type="ECO:0000313" key="2">
    <source>
        <dbReference type="Proteomes" id="UP001165679"/>
    </source>
</evidence>
<reference evidence="1" key="1">
    <citation type="submission" date="2022-09" db="EMBL/GenBank/DDBJ databases">
        <title>Rhodovastum sp. nov. RN2-1 isolated from soil in Seongnam, South Korea.</title>
        <authorList>
            <person name="Le N.T."/>
        </authorList>
    </citation>
    <scope>NUCLEOTIDE SEQUENCE</scope>
    <source>
        <strain evidence="1">RN2-1</strain>
    </source>
</reference>
<dbReference type="AlphaFoldDB" id="A0AA42CFQ6"/>
<sequence length="100" mass="11575">MSAQHDASNTTAEPRGLRFWRWVRARAEAKIREHHMRTFKHDRRCANCGQWGAIVGMDWANIREIDPMHEGLTCLGCGHETKWFVHSMVPIIAEDVRHVG</sequence>
<gene>
    <name evidence="1" type="ORF">OL599_22750</name>
</gene>
<protein>
    <submittedName>
        <fullName evidence="1">Uncharacterized protein</fullName>
    </submittedName>
</protein>
<dbReference type="RefSeq" id="WP_264716340.1">
    <property type="nucleotide sequence ID" value="NZ_JAPDNT010000036.1"/>
</dbReference>
<keyword evidence="2" id="KW-1185">Reference proteome</keyword>
<organism evidence="1 2">
    <name type="scientific">Limobrevibacterium gyesilva</name>
    <dbReference type="NCBI Taxonomy" id="2991712"/>
    <lineage>
        <taxon>Bacteria</taxon>
        <taxon>Pseudomonadati</taxon>
        <taxon>Pseudomonadota</taxon>
        <taxon>Alphaproteobacteria</taxon>
        <taxon>Acetobacterales</taxon>
        <taxon>Acetobacteraceae</taxon>
        <taxon>Limobrevibacterium</taxon>
    </lineage>
</organism>
<comment type="caution">
    <text evidence="1">The sequence shown here is derived from an EMBL/GenBank/DDBJ whole genome shotgun (WGS) entry which is preliminary data.</text>
</comment>
<evidence type="ECO:0000313" key="1">
    <source>
        <dbReference type="EMBL" id="MCW3477393.1"/>
    </source>
</evidence>